<organism evidence="4 5">
    <name type="scientific">Arenimonas oryziterrae DSM 21050 = YC6267</name>
    <dbReference type="NCBI Taxonomy" id="1121015"/>
    <lineage>
        <taxon>Bacteria</taxon>
        <taxon>Pseudomonadati</taxon>
        <taxon>Pseudomonadota</taxon>
        <taxon>Gammaproteobacteria</taxon>
        <taxon>Lysobacterales</taxon>
        <taxon>Lysobacteraceae</taxon>
        <taxon>Arenimonas</taxon>
    </lineage>
</organism>
<evidence type="ECO:0008006" key="6">
    <source>
        <dbReference type="Google" id="ProtNLM"/>
    </source>
</evidence>
<evidence type="ECO:0000256" key="1">
    <source>
        <dbReference type="PROSITE-ProRule" id="PRU00169"/>
    </source>
</evidence>
<evidence type="ECO:0000313" key="4">
    <source>
        <dbReference type="EMBL" id="KFN44507.1"/>
    </source>
</evidence>
<keyword evidence="1" id="KW-0597">Phosphoprotein</keyword>
<dbReference type="EMBL" id="AVCI01000001">
    <property type="protein sequence ID" value="KFN44507.1"/>
    <property type="molecule type" value="Genomic_DNA"/>
</dbReference>
<dbReference type="PANTHER" id="PTHR45228">
    <property type="entry name" value="CYCLIC DI-GMP PHOSPHODIESTERASE TM_0186-RELATED"/>
    <property type="match status" value="1"/>
</dbReference>
<dbReference type="InterPro" id="IPR052020">
    <property type="entry name" value="Cyclic_di-GMP/3'3'-cGAMP_PDE"/>
</dbReference>
<dbReference type="SUPFAM" id="SSF52172">
    <property type="entry name" value="CheY-like"/>
    <property type="match status" value="1"/>
</dbReference>
<comment type="caution">
    <text evidence="4">The sequence shown here is derived from an EMBL/GenBank/DDBJ whole genome shotgun (WGS) entry which is preliminary data.</text>
</comment>
<proteinExistence type="predicted"/>
<feature type="domain" description="Response regulatory" evidence="2">
    <location>
        <begin position="1"/>
        <end position="106"/>
    </location>
</feature>
<protein>
    <recommendedName>
        <fullName evidence="6">Chemotaxis protein CheY</fullName>
    </recommendedName>
</protein>
<dbReference type="InterPro" id="IPR037522">
    <property type="entry name" value="HD_GYP_dom"/>
</dbReference>
<dbReference type="PATRIC" id="fig|1121015.4.peg.88"/>
<dbReference type="CDD" id="cd00077">
    <property type="entry name" value="HDc"/>
    <property type="match status" value="1"/>
</dbReference>
<accession>A0A091AZ06</accession>
<dbReference type="Pfam" id="PF13487">
    <property type="entry name" value="HD_5"/>
    <property type="match status" value="1"/>
</dbReference>
<evidence type="ECO:0000259" key="2">
    <source>
        <dbReference type="PROSITE" id="PS50110"/>
    </source>
</evidence>
<name>A0A091AZ06_9GAMM</name>
<evidence type="ECO:0000313" key="5">
    <source>
        <dbReference type="Proteomes" id="UP000029385"/>
    </source>
</evidence>
<dbReference type="PANTHER" id="PTHR45228:SF1">
    <property type="entry name" value="CYCLIC DI-GMP PHOSPHODIESTERASE TM_0186"/>
    <property type="match status" value="1"/>
</dbReference>
<reference evidence="4 5" key="1">
    <citation type="submission" date="2013-09" db="EMBL/GenBank/DDBJ databases">
        <title>Genome sequencing of Arenimonas oryziterrae.</title>
        <authorList>
            <person name="Chen F."/>
            <person name="Wang G."/>
        </authorList>
    </citation>
    <scope>NUCLEOTIDE SEQUENCE [LARGE SCALE GENOMIC DNA]</scope>
    <source>
        <strain evidence="4 5">YC6267</strain>
    </source>
</reference>
<feature type="domain" description="HD-GYP" evidence="3">
    <location>
        <begin position="133"/>
        <end position="330"/>
    </location>
</feature>
<dbReference type="PROSITE" id="PS51832">
    <property type="entry name" value="HD_GYP"/>
    <property type="match status" value="1"/>
</dbReference>
<dbReference type="InterPro" id="IPR011006">
    <property type="entry name" value="CheY-like_superfamily"/>
</dbReference>
<evidence type="ECO:0000259" key="3">
    <source>
        <dbReference type="PROSITE" id="PS51832"/>
    </source>
</evidence>
<dbReference type="InterPro" id="IPR003607">
    <property type="entry name" value="HD/PDEase_dom"/>
</dbReference>
<dbReference type="Gene3D" id="3.40.50.2300">
    <property type="match status" value="1"/>
</dbReference>
<dbReference type="PROSITE" id="PS50110">
    <property type="entry name" value="RESPONSE_REGULATORY"/>
    <property type="match status" value="1"/>
</dbReference>
<dbReference type="SMART" id="SM00471">
    <property type="entry name" value="HDc"/>
    <property type="match status" value="1"/>
</dbReference>
<dbReference type="SUPFAM" id="SSF109604">
    <property type="entry name" value="HD-domain/PDEase-like"/>
    <property type="match status" value="1"/>
</dbReference>
<sequence length="334" mass="37633">MLRHLVEDISPEIKVTDFPDPVQALLYSQKEPPDLVILDYRMPKMDGLEFARRFRRPLSQRDVPIILVTVVGDEPIRQAALEAGVIDFLVKPVRPRELRLRCKNLLELRQRQQSLKSRAHLLEHQLLSGIHEMEHRERDLLTRLAKATGQREGNDVHHVERISRYSGLIAESAGLDDDNIRLIEYAAPLHDIGNISIPDAILQKPGPLDDDERKRMQTHTLIGHEMLRDSHSDFIQVGAEIALAHHERWDGSGYPNGLIGEAIPMSARIVAVADVLDAMTSNRPYRPAKTIEEALASLKASSGRHFDPDLIRILDGRSNEVAAIHRTFTAAPVA</sequence>
<dbReference type="GO" id="GO:0000160">
    <property type="term" value="P:phosphorelay signal transduction system"/>
    <property type="evidence" value="ECO:0007669"/>
    <property type="project" value="InterPro"/>
</dbReference>
<dbReference type="eggNOG" id="COG3437">
    <property type="taxonomic scope" value="Bacteria"/>
</dbReference>
<keyword evidence="5" id="KW-1185">Reference proteome</keyword>
<dbReference type="GO" id="GO:0008081">
    <property type="term" value="F:phosphoric diester hydrolase activity"/>
    <property type="evidence" value="ECO:0007669"/>
    <property type="project" value="UniProtKB-ARBA"/>
</dbReference>
<feature type="modified residue" description="4-aspartylphosphate" evidence="1">
    <location>
        <position position="39"/>
    </location>
</feature>
<dbReference type="Proteomes" id="UP000029385">
    <property type="component" value="Unassembled WGS sequence"/>
</dbReference>
<dbReference type="AlphaFoldDB" id="A0A091AZ06"/>
<dbReference type="InterPro" id="IPR001789">
    <property type="entry name" value="Sig_transdc_resp-reg_receiver"/>
</dbReference>
<gene>
    <name evidence="4" type="ORF">N789_00440</name>
</gene>
<dbReference type="Gene3D" id="1.10.3210.10">
    <property type="entry name" value="Hypothetical protein af1432"/>
    <property type="match status" value="1"/>
</dbReference>
<dbReference type="STRING" id="1121015.GCA_000420545_01034"/>
<dbReference type="Pfam" id="PF00072">
    <property type="entry name" value="Response_reg"/>
    <property type="match status" value="1"/>
</dbReference>
<dbReference type="SMART" id="SM00448">
    <property type="entry name" value="REC"/>
    <property type="match status" value="1"/>
</dbReference>